<comment type="subcellular location">
    <subcellularLocation>
        <location evidence="1">Membrane</location>
    </subcellularLocation>
</comment>
<dbReference type="Pfam" id="PF01103">
    <property type="entry name" value="Omp85"/>
    <property type="match status" value="1"/>
</dbReference>
<dbReference type="InterPro" id="IPR029052">
    <property type="entry name" value="Metallo-depent_PP-like"/>
</dbReference>
<reference evidence="4 5" key="1">
    <citation type="journal article" date="2018" name="Int. J. Syst. Evol. Microbiol.">
        <title>Adhaeribacter swui sp. nov., isolated from wet mud.</title>
        <authorList>
            <person name="Kim D.U."/>
            <person name="Kim K.W."/>
            <person name="Kang M.S."/>
            <person name="Kim J.Y."/>
            <person name="Jang J.H."/>
            <person name="Kim M.K."/>
        </authorList>
    </citation>
    <scope>NUCLEOTIDE SEQUENCE [LARGE SCALE GENOMIC DNA]</scope>
    <source>
        <strain evidence="4 5">KCTC 52873</strain>
    </source>
</reference>
<keyword evidence="2" id="KW-0472">Membrane</keyword>
<dbReference type="KEGG" id="aswu:HUW51_09965"/>
<dbReference type="InterPro" id="IPR000184">
    <property type="entry name" value="Bac_surfAg_D15"/>
</dbReference>
<dbReference type="RefSeq" id="WP_185273867.1">
    <property type="nucleotide sequence ID" value="NZ_CP055156.1"/>
</dbReference>
<evidence type="ECO:0000256" key="2">
    <source>
        <dbReference type="ARBA" id="ARBA00023136"/>
    </source>
</evidence>
<proteinExistence type="predicted"/>
<dbReference type="EMBL" id="CP055156">
    <property type="protein sequence ID" value="QNF33043.1"/>
    <property type="molecule type" value="Genomic_DNA"/>
</dbReference>
<dbReference type="Gene3D" id="2.40.160.50">
    <property type="entry name" value="membrane protein fhac: a member of the omp85/tpsb transporter family"/>
    <property type="match status" value="1"/>
</dbReference>
<keyword evidence="5" id="KW-1185">Reference proteome</keyword>
<dbReference type="Proteomes" id="UP000515237">
    <property type="component" value="Chromosome"/>
</dbReference>
<organism evidence="4 5">
    <name type="scientific">Adhaeribacter swui</name>
    <dbReference type="NCBI Taxonomy" id="2086471"/>
    <lineage>
        <taxon>Bacteria</taxon>
        <taxon>Pseudomonadati</taxon>
        <taxon>Bacteroidota</taxon>
        <taxon>Cytophagia</taxon>
        <taxon>Cytophagales</taxon>
        <taxon>Hymenobacteraceae</taxon>
        <taxon>Adhaeribacter</taxon>
    </lineage>
</organism>
<name>A0A7G7G7A9_9BACT</name>
<gene>
    <name evidence="4" type="ORF">HUW51_09965</name>
</gene>
<evidence type="ECO:0000259" key="3">
    <source>
        <dbReference type="Pfam" id="PF01103"/>
    </source>
</evidence>
<sequence>MLPKSEVMHTVFLVGNTGAPLDTTAGAKLRLLREQLLASGKASNLVFIGNTFYPRLLPPPNNSARASAEQALKAQLATLKGYKGQVHIIPGDHQLKKEKNTASRRARYQEQFIRDYLQNEAVFMPENSCPGPSQIEINDNILLLLLDTKWFMPRSPQIDEDAGCAANSAAAVLAEVDDALKSNAQKQIIVATHVAQDIKPYRYRVMQKAYTQIYRQHPGLIHVEDNSPALAYAWQDSINYIRTGWRSLYRNIRQKPAPLFTASEPGFSKIIFYENGEAWLEFWTTTLAAQPAAKMAYRRLLMKKTTLAQLNAKIKPSRAIDYTDSTVTVNASSVYQVNAFKRWLLGENYRAEWATPVTLPVFDVGKMKGGLKVVQRGGGFQTRSLRLVDSEGKEFVMRSVEKYPIEAIPRALRRTVAADIVKDQISASHPYAPLVLPSLAQAAGVYHTNPQYFFIPDDPRLGSFRTGLANTIGLFEERPDDDESKSPHFGNSKKVYGTDKVLEKIYEDNDDQVDQQAVVRARLFDFFIGDWDRHEDQWRWASFENENGKGKTYQPIPRDRDMTFFVNQGVIPKIASRKWIMPKIQGFDEAIRDVTTFNFNARYFDRTFLTALSLNDWLKSATELQQSLTDDVIEDALKKLPEPIYQIRGAALTATLKARRAHLVRDAAKYYKFLARAVDVVGSDKRELFRVTRLDDENTQVEVFKISKKNEVEQSIYNRIFKISETREVRLYGLGGDDTFEVTGTVKRGMRIRIIGGEGADIITDSSRVKKGSCKTIIYDTATGNQLQLASESKNETSDRNEAVNEYDRKAFRYNYLGPLASIEYNKDDGFYLGGGFLATQQGFRKDPFASSHRFVANYALATHSFLFRYGGYFTQALGIFDVGLNLDVKTRNFADNFFGLSNESVYNREVGIDFYRYRSERYTFNVLLGRRWGKYQRLLFGPTYQFVQVQEPVNRYLEQFSAEELSPNDPFASKSYAGLQMSYELDSRDNKTLPSRGVYFLTEASGYLGTNNYSTNYSRINSQLSFFQTVYLPFKVVLAGRVGGGTTLGDFEFFQANTLDGLYNVRGFRRSRYSGRSSFYNNLEARIQLFNFQTYLFPGAAGVMVFHDSGRVWNSNEQSNKWHRGYGGGFWFAPVNLIVITAGYMVSDENRLPLISAGFLF</sequence>
<protein>
    <submittedName>
        <fullName evidence="4">BamA/TamA family outer membrane protein</fullName>
    </submittedName>
</protein>
<evidence type="ECO:0000313" key="4">
    <source>
        <dbReference type="EMBL" id="QNF33043.1"/>
    </source>
</evidence>
<dbReference type="GO" id="GO:0019867">
    <property type="term" value="C:outer membrane"/>
    <property type="evidence" value="ECO:0007669"/>
    <property type="project" value="InterPro"/>
</dbReference>
<feature type="domain" description="Bacterial surface antigen (D15)" evidence="3">
    <location>
        <begin position="911"/>
        <end position="1125"/>
    </location>
</feature>
<dbReference type="SUPFAM" id="SSF56300">
    <property type="entry name" value="Metallo-dependent phosphatases"/>
    <property type="match status" value="1"/>
</dbReference>
<dbReference type="AlphaFoldDB" id="A0A7G7G7A9"/>
<evidence type="ECO:0000256" key="1">
    <source>
        <dbReference type="ARBA" id="ARBA00004370"/>
    </source>
</evidence>
<evidence type="ECO:0000313" key="5">
    <source>
        <dbReference type="Proteomes" id="UP000515237"/>
    </source>
</evidence>
<accession>A0A7G7G7A9</accession>